<evidence type="ECO:0000256" key="1">
    <source>
        <dbReference type="ARBA" id="ARBA00006227"/>
    </source>
</evidence>
<dbReference type="Pfam" id="PF00572">
    <property type="entry name" value="Ribosomal_L13"/>
    <property type="match status" value="1"/>
</dbReference>
<dbReference type="GO" id="GO:0003735">
    <property type="term" value="F:structural constituent of ribosome"/>
    <property type="evidence" value="ECO:0007669"/>
    <property type="project" value="InterPro"/>
</dbReference>
<dbReference type="InterPro" id="IPR036899">
    <property type="entry name" value="Ribosomal_uL13_sf"/>
</dbReference>
<protein>
    <recommendedName>
        <fullName evidence="6">Mitochondrial ribosomal protein L13</fullName>
    </recommendedName>
</protein>
<dbReference type="PANTHER" id="PTHR11545">
    <property type="entry name" value="RIBOSOMAL PROTEIN L13"/>
    <property type="match status" value="1"/>
</dbReference>
<gene>
    <name evidence="4" type="ORF">BSTOLATCC_MIC58115</name>
</gene>
<dbReference type="GO" id="GO:0017148">
    <property type="term" value="P:negative regulation of translation"/>
    <property type="evidence" value="ECO:0007669"/>
    <property type="project" value="TreeGrafter"/>
</dbReference>
<dbReference type="AlphaFoldDB" id="A0AAU9KCH4"/>
<dbReference type="GO" id="GO:0003729">
    <property type="term" value="F:mRNA binding"/>
    <property type="evidence" value="ECO:0007669"/>
    <property type="project" value="TreeGrafter"/>
</dbReference>
<keyword evidence="2" id="KW-0689">Ribosomal protein</keyword>
<dbReference type="Proteomes" id="UP001162131">
    <property type="component" value="Unassembled WGS sequence"/>
</dbReference>
<organism evidence="4 5">
    <name type="scientific">Blepharisma stoltei</name>
    <dbReference type="NCBI Taxonomy" id="1481888"/>
    <lineage>
        <taxon>Eukaryota</taxon>
        <taxon>Sar</taxon>
        <taxon>Alveolata</taxon>
        <taxon>Ciliophora</taxon>
        <taxon>Postciliodesmatophora</taxon>
        <taxon>Heterotrichea</taxon>
        <taxon>Heterotrichida</taxon>
        <taxon>Blepharismidae</taxon>
        <taxon>Blepharisma</taxon>
    </lineage>
</organism>
<comment type="similarity">
    <text evidence="1">Belongs to the universal ribosomal protein uL13 family.</text>
</comment>
<evidence type="ECO:0000256" key="2">
    <source>
        <dbReference type="ARBA" id="ARBA00022980"/>
    </source>
</evidence>
<keyword evidence="3" id="KW-0687">Ribonucleoprotein</keyword>
<dbReference type="CDD" id="cd00392">
    <property type="entry name" value="Ribosomal_L13"/>
    <property type="match status" value="1"/>
</dbReference>
<dbReference type="SUPFAM" id="SSF52161">
    <property type="entry name" value="Ribosomal protein L13"/>
    <property type="match status" value="1"/>
</dbReference>
<dbReference type="GO" id="GO:0005762">
    <property type="term" value="C:mitochondrial large ribosomal subunit"/>
    <property type="evidence" value="ECO:0007669"/>
    <property type="project" value="TreeGrafter"/>
</dbReference>
<name>A0AAU9KCH4_9CILI</name>
<evidence type="ECO:0008006" key="6">
    <source>
        <dbReference type="Google" id="ProtNLM"/>
    </source>
</evidence>
<dbReference type="HAMAP" id="MF_01366">
    <property type="entry name" value="Ribosomal_uL13"/>
    <property type="match status" value="1"/>
</dbReference>
<reference evidence="4" key="1">
    <citation type="submission" date="2021-09" db="EMBL/GenBank/DDBJ databases">
        <authorList>
            <consortium name="AG Swart"/>
            <person name="Singh M."/>
            <person name="Singh A."/>
            <person name="Seah K."/>
            <person name="Emmerich C."/>
        </authorList>
    </citation>
    <scope>NUCLEOTIDE SEQUENCE</scope>
    <source>
        <strain evidence="4">ATCC30299</strain>
    </source>
</reference>
<dbReference type="Gene3D" id="3.90.1180.10">
    <property type="entry name" value="Ribosomal protein L13"/>
    <property type="match status" value="1"/>
</dbReference>
<accession>A0AAU9KCH4</accession>
<evidence type="ECO:0000313" key="5">
    <source>
        <dbReference type="Proteomes" id="UP001162131"/>
    </source>
</evidence>
<dbReference type="InterPro" id="IPR005822">
    <property type="entry name" value="Ribosomal_uL13"/>
</dbReference>
<evidence type="ECO:0000313" key="4">
    <source>
        <dbReference type="EMBL" id="CAG9333300.1"/>
    </source>
</evidence>
<dbReference type="PANTHER" id="PTHR11545:SF41">
    <property type="entry name" value="50S RIBOSOMAL PROTEIN L13, CHLOROPLASTIC"/>
    <property type="match status" value="1"/>
</dbReference>
<dbReference type="EMBL" id="CAJZBQ010000056">
    <property type="protein sequence ID" value="CAG9333300.1"/>
    <property type="molecule type" value="Genomic_DNA"/>
</dbReference>
<keyword evidence="5" id="KW-1185">Reference proteome</keyword>
<dbReference type="GO" id="GO:0006412">
    <property type="term" value="P:translation"/>
    <property type="evidence" value="ECO:0007669"/>
    <property type="project" value="InterPro"/>
</dbReference>
<comment type="caution">
    <text evidence="4">The sequence shown here is derived from an EMBL/GenBank/DDBJ whole genome shotgun (WGS) entry which is preliminary data.</text>
</comment>
<evidence type="ECO:0000256" key="3">
    <source>
        <dbReference type="ARBA" id="ARBA00023274"/>
    </source>
</evidence>
<proteinExistence type="inferred from homology"/>
<sequence>MALLSRIFRAAISNPFLRVKRSSRIKFVNSAYTLDTSDDSDDMTKALGPIPGDPSNPPRGLKTDWIDIPTDDVLELAGIEKPRTPQPAYMCYPVGTQTWHIFNAEALPLGRMATKIAYYLQGKNQPIYNHSHITDKSVGNFVVVVNGKNPMVLGPKGRSKLYRSHSRYPGHLKEMTIGQVLERHHWRRVVNQAVRGMLPSNNVRPHYMQRLFIYPDLYHDFDFLPQFVLRKAPDINEVYNFQSFISDPSAKIIYTTDPNKLPEEIKHLKYEPENFDKEVNYRDIFPKEYTMKEKRKIKNYLRKLRRYRIFNHRTGRFEMI</sequence>